<dbReference type="InterPro" id="IPR036259">
    <property type="entry name" value="MFS_trans_sf"/>
</dbReference>
<proteinExistence type="predicted"/>
<dbReference type="Gene3D" id="1.20.1720.10">
    <property type="entry name" value="Multidrug resistance protein D"/>
    <property type="match status" value="1"/>
</dbReference>
<evidence type="ECO:0000256" key="2">
    <source>
        <dbReference type="ARBA" id="ARBA00022448"/>
    </source>
</evidence>
<dbReference type="GO" id="GO:0005886">
    <property type="term" value="C:plasma membrane"/>
    <property type="evidence" value="ECO:0007669"/>
    <property type="project" value="UniProtKB-SubCell"/>
</dbReference>
<dbReference type="KEGG" id="kcm:ABWK59_25770"/>
<evidence type="ECO:0000256" key="6">
    <source>
        <dbReference type="ARBA" id="ARBA00023136"/>
    </source>
</evidence>
<keyword evidence="2" id="KW-0813">Transport</keyword>
<sequence>MSPTAATAPTDPTAPTPGAVRRALATLALAVLLPSLGTGIANVALPALAHSFGASFQAVQWVVIAYLLAVTALIVTAGRLGDLVGRRRLLLGGIALFTAASLLCGLASQLWMLIAARAAQGLGAAAMMALTMAFVGDTVPKERTGRAMGLLGTMSAVGTALGPSLGGLLVSGPGWRAVFLVTVPLGVLTLLLARRHLPPDRPRARTEVRFDHPGTVLLALTLGAYALAMTLGHGRPGVLNLALLLAAALGAGLFLRTENRTPAPLVRPAMFRDRALSASLVAGALVSTVMMSTLVVGPFHLSRALGLSAAATGLVMSAGPLVAALTGVPAGRAVDRLGPRRTTLAGLAAVTTGCLLLAVLPARYGVPGYLAPLLLTTCGYALFQTANNTAVMADLPADRRGVVSGLLNLSRNLGLVTGASLMGTVFALGTRTADLTTATPAALAHGTRTTFAVAAALVVAAGLVQLGARAGRLGGAAGAARPAAPPLDSTPAQKCSNSSPNPRS</sequence>
<organism evidence="11">
    <name type="scientific">Kitasatospora camelliae</name>
    <dbReference type="NCBI Taxonomy" id="3156397"/>
    <lineage>
        <taxon>Bacteria</taxon>
        <taxon>Bacillati</taxon>
        <taxon>Actinomycetota</taxon>
        <taxon>Actinomycetes</taxon>
        <taxon>Kitasatosporales</taxon>
        <taxon>Streptomycetaceae</taxon>
        <taxon>Kitasatospora</taxon>
    </lineage>
</organism>
<feature type="transmembrane region" description="Helical" evidence="9">
    <location>
        <begin position="118"/>
        <end position="136"/>
    </location>
</feature>
<evidence type="ECO:0000313" key="11">
    <source>
        <dbReference type="EMBL" id="XCM82066.1"/>
    </source>
</evidence>
<feature type="transmembrane region" description="Helical" evidence="9">
    <location>
        <begin position="342"/>
        <end position="360"/>
    </location>
</feature>
<comment type="subcellular location">
    <subcellularLocation>
        <location evidence="1">Cell membrane</location>
        <topology evidence="1">Multi-pass membrane protein</topology>
    </subcellularLocation>
</comment>
<feature type="transmembrane region" description="Helical" evidence="9">
    <location>
        <begin position="449"/>
        <end position="468"/>
    </location>
</feature>
<dbReference type="Pfam" id="PF07690">
    <property type="entry name" value="MFS_1"/>
    <property type="match status" value="1"/>
</dbReference>
<dbReference type="PROSITE" id="PS50850">
    <property type="entry name" value="MFS"/>
    <property type="match status" value="1"/>
</dbReference>
<keyword evidence="5 9" id="KW-1133">Transmembrane helix</keyword>
<gene>
    <name evidence="11" type="ORF">ABWK59_25770</name>
</gene>
<dbReference type="InterPro" id="IPR020846">
    <property type="entry name" value="MFS_dom"/>
</dbReference>
<keyword evidence="7" id="KW-0046">Antibiotic resistance</keyword>
<dbReference type="AlphaFoldDB" id="A0AAU8K0A0"/>
<dbReference type="GO" id="GO:0022857">
    <property type="term" value="F:transmembrane transporter activity"/>
    <property type="evidence" value="ECO:0007669"/>
    <property type="project" value="InterPro"/>
</dbReference>
<feature type="transmembrane region" description="Helical" evidence="9">
    <location>
        <begin position="276"/>
        <end position="299"/>
    </location>
</feature>
<evidence type="ECO:0000256" key="5">
    <source>
        <dbReference type="ARBA" id="ARBA00022989"/>
    </source>
</evidence>
<keyword evidence="6 9" id="KW-0472">Membrane</keyword>
<feature type="transmembrane region" description="Helical" evidence="9">
    <location>
        <begin position="175"/>
        <end position="193"/>
    </location>
</feature>
<feature type="transmembrane region" description="Helical" evidence="9">
    <location>
        <begin position="27"/>
        <end position="52"/>
    </location>
</feature>
<feature type="transmembrane region" description="Helical" evidence="9">
    <location>
        <begin position="89"/>
        <end position="112"/>
    </location>
</feature>
<feature type="transmembrane region" description="Helical" evidence="9">
    <location>
        <begin position="366"/>
        <end position="383"/>
    </location>
</feature>
<keyword evidence="4 9" id="KW-0812">Transmembrane</keyword>
<dbReference type="PANTHER" id="PTHR42718:SF46">
    <property type="entry name" value="BLR6921 PROTEIN"/>
    <property type="match status" value="1"/>
</dbReference>
<reference evidence="11" key="1">
    <citation type="submission" date="2024-06" db="EMBL/GenBank/DDBJ databases">
        <title>The genome sequences of Kitasatospora sp. strain HUAS MG31.</title>
        <authorList>
            <person name="Mo P."/>
        </authorList>
    </citation>
    <scope>NUCLEOTIDE SEQUENCE</scope>
    <source>
        <strain evidence="11">HUAS MG31</strain>
    </source>
</reference>
<keyword evidence="3" id="KW-1003">Cell membrane</keyword>
<dbReference type="PRINTS" id="PR01036">
    <property type="entry name" value="TCRTETB"/>
</dbReference>
<feature type="transmembrane region" description="Helical" evidence="9">
    <location>
        <begin position="148"/>
        <end position="169"/>
    </location>
</feature>
<dbReference type="PANTHER" id="PTHR42718">
    <property type="entry name" value="MAJOR FACILITATOR SUPERFAMILY MULTIDRUG TRANSPORTER MFSC"/>
    <property type="match status" value="1"/>
</dbReference>
<evidence type="ECO:0000256" key="1">
    <source>
        <dbReference type="ARBA" id="ARBA00004651"/>
    </source>
</evidence>
<evidence type="ECO:0000259" key="10">
    <source>
        <dbReference type="PROSITE" id="PS50850"/>
    </source>
</evidence>
<evidence type="ECO:0000256" key="3">
    <source>
        <dbReference type="ARBA" id="ARBA00022475"/>
    </source>
</evidence>
<feature type="region of interest" description="Disordered" evidence="8">
    <location>
        <begin position="476"/>
        <end position="504"/>
    </location>
</feature>
<dbReference type="InterPro" id="IPR011701">
    <property type="entry name" value="MFS"/>
</dbReference>
<feature type="transmembrane region" description="Helical" evidence="9">
    <location>
        <begin position="58"/>
        <end position="77"/>
    </location>
</feature>
<evidence type="ECO:0000256" key="9">
    <source>
        <dbReference type="SAM" id="Phobius"/>
    </source>
</evidence>
<feature type="domain" description="Major facilitator superfamily (MFS) profile" evidence="10">
    <location>
        <begin position="23"/>
        <end position="473"/>
    </location>
</feature>
<feature type="transmembrane region" description="Helical" evidence="9">
    <location>
        <begin position="305"/>
        <end position="330"/>
    </location>
</feature>
<feature type="transmembrane region" description="Helical" evidence="9">
    <location>
        <begin position="238"/>
        <end position="255"/>
    </location>
</feature>
<evidence type="ECO:0000256" key="7">
    <source>
        <dbReference type="ARBA" id="ARBA00023251"/>
    </source>
</evidence>
<dbReference type="RefSeq" id="WP_354642992.1">
    <property type="nucleotide sequence ID" value="NZ_CP159872.1"/>
</dbReference>
<name>A0AAU8K0A0_9ACTN</name>
<feature type="compositionally biased region" description="Polar residues" evidence="8">
    <location>
        <begin position="490"/>
        <end position="504"/>
    </location>
</feature>
<dbReference type="Gene3D" id="1.20.1250.20">
    <property type="entry name" value="MFS general substrate transporter like domains"/>
    <property type="match status" value="1"/>
</dbReference>
<dbReference type="CDD" id="cd17321">
    <property type="entry name" value="MFS_MMR_MDR_like"/>
    <property type="match status" value="1"/>
</dbReference>
<dbReference type="EMBL" id="CP159872">
    <property type="protein sequence ID" value="XCM82066.1"/>
    <property type="molecule type" value="Genomic_DNA"/>
</dbReference>
<protein>
    <submittedName>
        <fullName evidence="11">MFS transporter</fullName>
    </submittedName>
</protein>
<evidence type="ECO:0000256" key="4">
    <source>
        <dbReference type="ARBA" id="ARBA00022692"/>
    </source>
</evidence>
<accession>A0AAU8K0A0</accession>
<feature type="transmembrane region" description="Helical" evidence="9">
    <location>
        <begin position="409"/>
        <end position="429"/>
    </location>
</feature>
<dbReference type="GO" id="GO:0046677">
    <property type="term" value="P:response to antibiotic"/>
    <property type="evidence" value="ECO:0007669"/>
    <property type="project" value="UniProtKB-KW"/>
</dbReference>
<evidence type="ECO:0000256" key="8">
    <source>
        <dbReference type="SAM" id="MobiDB-lite"/>
    </source>
</evidence>
<dbReference type="SUPFAM" id="SSF103473">
    <property type="entry name" value="MFS general substrate transporter"/>
    <property type="match status" value="1"/>
</dbReference>
<feature type="transmembrane region" description="Helical" evidence="9">
    <location>
        <begin position="214"/>
        <end position="232"/>
    </location>
</feature>